<sequence length="263" mass="30341">MEVALALTHPKEMQDLSMAGLEREAPYNSSSHSRFCIFTMSLLPRPRHSPSRVARLPSSHNPMASFILSHPQNQRAFFSSPLWGWIRTNLHHPWSSVDSHEKDAVLFAAMVWLLWKDRKSWVCDGRSFSSERVLQRVATLAEDYGGLVGVEHSSPTTVVRYVSWCFYWNQPPSQLHLRSVTQTSTLLSPKFYFPSFKLSHLLSNKVKQISLAICAFYVRELRLKPWALPLEVPAFIRLPALRMASRNFRSRPLLFITTHFKSF</sequence>
<reference evidence="1" key="1">
    <citation type="submission" date="2023-10" db="EMBL/GenBank/DDBJ databases">
        <authorList>
            <person name="Domelevo Entfellner J.-B."/>
        </authorList>
    </citation>
    <scope>NUCLEOTIDE SEQUENCE</scope>
</reference>
<proteinExistence type="predicted"/>
<dbReference type="AlphaFoldDB" id="A0AA86SM32"/>
<protein>
    <submittedName>
        <fullName evidence="1">Uncharacterized protein</fullName>
    </submittedName>
</protein>
<dbReference type="EMBL" id="OY731400">
    <property type="protein sequence ID" value="CAJ1943961.1"/>
    <property type="molecule type" value="Genomic_DNA"/>
</dbReference>
<evidence type="ECO:0000313" key="2">
    <source>
        <dbReference type="Proteomes" id="UP001189624"/>
    </source>
</evidence>
<evidence type="ECO:0000313" key="1">
    <source>
        <dbReference type="EMBL" id="CAJ1943961.1"/>
    </source>
</evidence>
<dbReference type="Gramene" id="rna-AYBTSS11_LOCUS11648">
    <property type="protein sequence ID" value="CAJ1943961.1"/>
    <property type="gene ID" value="gene-AYBTSS11_LOCUS11648"/>
</dbReference>
<organism evidence="1 2">
    <name type="scientific">Sphenostylis stenocarpa</name>
    <dbReference type="NCBI Taxonomy" id="92480"/>
    <lineage>
        <taxon>Eukaryota</taxon>
        <taxon>Viridiplantae</taxon>
        <taxon>Streptophyta</taxon>
        <taxon>Embryophyta</taxon>
        <taxon>Tracheophyta</taxon>
        <taxon>Spermatophyta</taxon>
        <taxon>Magnoliopsida</taxon>
        <taxon>eudicotyledons</taxon>
        <taxon>Gunneridae</taxon>
        <taxon>Pentapetalae</taxon>
        <taxon>rosids</taxon>
        <taxon>fabids</taxon>
        <taxon>Fabales</taxon>
        <taxon>Fabaceae</taxon>
        <taxon>Papilionoideae</taxon>
        <taxon>50 kb inversion clade</taxon>
        <taxon>NPAAA clade</taxon>
        <taxon>indigoferoid/millettioid clade</taxon>
        <taxon>Phaseoleae</taxon>
        <taxon>Sphenostylis</taxon>
    </lineage>
</organism>
<name>A0AA86SM32_9FABA</name>
<keyword evidence="2" id="KW-1185">Reference proteome</keyword>
<dbReference type="Proteomes" id="UP001189624">
    <property type="component" value="Chromosome 3"/>
</dbReference>
<gene>
    <name evidence="1" type="ORF">AYBTSS11_LOCUS11648</name>
</gene>
<accession>A0AA86SM32</accession>